<name>A0ABX8QRX6_9ACTN</name>
<gene>
    <name evidence="1" type="ORF">AGRA3207_002424</name>
</gene>
<evidence type="ECO:0000313" key="1">
    <source>
        <dbReference type="EMBL" id="QXJ21561.1"/>
    </source>
</evidence>
<dbReference type="EMBL" id="CP059572">
    <property type="protein sequence ID" value="QXJ21561.1"/>
    <property type="molecule type" value="Genomic_DNA"/>
</dbReference>
<evidence type="ECO:0000313" key="2">
    <source>
        <dbReference type="Proteomes" id="UP001049518"/>
    </source>
</evidence>
<dbReference type="Proteomes" id="UP001049518">
    <property type="component" value="Chromosome"/>
</dbReference>
<dbReference type="RefSeq" id="WP_231334716.1">
    <property type="nucleotide sequence ID" value="NZ_CP059572.1"/>
</dbReference>
<proteinExistence type="predicted"/>
<protein>
    <submittedName>
        <fullName evidence="1">Uncharacterized protein</fullName>
    </submittedName>
</protein>
<reference evidence="1" key="1">
    <citation type="submission" date="2020-07" db="EMBL/GenBank/DDBJ databases">
        <authorList>
            <person name="Tarantini F.S."/>
            <person name="Hong K.W."/>
            <person name="Chan K.G."/>
        </authorList>
    </citation>
    <scope>NUCLEOTIDE SEQUENCE</scope>
    <source>
        <strain evidence="1">32-07</strain>
    </source>
</reference>
<sequence>MALRFYGKGNKTDQCPAVFWHPAPERIYFQGDKVTEPKLLDESTSHSPMLPGEAVVALPPHMAAIIMEAAREFLAAHPEVVQRPVEGVQAVGSEAGAA</sequence>
<organism evidence="1 2">
    <name type="scientific">Actinomadura graeca</name>
    <dbReference type="NCBI Taxonomy" id="2750812"/>
    <lineage>
        <taxon>Bacteria</taxon>
        <taxon>Bacillati</taxon>
        <taxon>Actinomycetota</taxon>
        <taxon>Actinomycetes</taxon>
        <taxon>Streptosporangiales</taxon>
        <taxon>Thermomonosporaceae</taxon>
        <taxon>Actinomadura</taxon>
    </lineage>
</organism>
<keyword evidence="2" id="KW-1185">Reference proteome</keyword>
<accession>A0ABX8QRX6</accession>